<keyword evidence="5 8" id="KW-0406">Ion transport</keyword>
<sequence length="709" mass="80384">MEDTKEASERLATVPRHLECDGDQHQPRSQNDESHLEFSRWWFVSSVFPMVAGTLSSVALAFSICSLGHSWVQQIPPNGDLNQAKFLPDPIWVTIVEAIQLSVAVVANLFLLLDLTRKVRFTISEPIAIVGWYISCICLVCLHAVASGPLLDSLGVSMDETVWSQSFYYGIWAAILYFIVASLIVVTFWGGAVYGHHEDDFDLSRSQRTLMLQTMVFLGFLLLGALIFSTVEDWNYLDAVYWADVTLFTIGFGDYAPTTVLGRALLFPFVLIGVISLGLVVSSIQSMILERGSRRLETRAQEKSRRRMLKSLARKETSGILTPIEGMPTGEFDRRHSEFDLMRAIQKRALNRRRWVAMAISSVCFLCLWLCGALIFYRGERTYQGWNYFQAVYFCFVSLTTIGYGDMVPKSNAGKSFFVFWSLIALPILTILISNAGGTVVKFMNEVTIRLGSITLLPGRGGIKHNAKRLIHQLSCGRLYPGPGTDVARDLENGTTQTGQVSTVETSKSKGKSTNQSFHEKAVLDRKGSMSKTAEPSRSYALHITNPDIWHHHAHTRLDDLPTGDDLHLLIISEIQALSKHVQEDKPRRYTFEEWAWYLRLVGEDERDPLTHRKARPKDRTTHRKRGRKHRGSKKSSRQRPEIHDSHNELQQQQAANGEPLKWSWVGYENPLLGGQEESEWILEKLIDRLRELLLDSWRQRNEGAQPAM</sequence>
<keyword evidence="13" id="KW-1185">Reference proteome</keyword>
<keyword evidence="4 10" id="KW-1133">Transmembrane helix</keyword>
<evidence type="ECO:0000256" key="5">
    <source>
        <dbReference type="ARBA" id="ARBA00023065"/>
    </source>
</evidence>
<name>A0A179FHX1_METCM</name>
<dbReference type="GO" id="GO:0030322">
    <property type="term" value="P:stabilization of membrane potential"/>
    <property type="evidence" value="ECO:0007669"/>
    <property type="project" value="TreeGrafter"/>
</dbReference>
<dbReference type="GO" id="GO:0015271">
    <property type="term" value="F:outward rectifier potassium channel activity"/>
    <property type="evidence" value="ECO:0007669"/>
    <property type="project" value="TreeGrafter"/>
</dbReference>
<comment type="subcellular location">
    <subcellularLocation>
        <location evidence="1">Membrane</location>
        <topology evidence="1">Multi-pass membrane protein</topology>
    </subcellularLocation>
</comment>
<evidence type="ECO:0000256" key="4">
    <source>
        <dbReference type="ARBA" id="ARBA00022989"/>
    </source>
</evidence>
<evidence type="ECO:0000256" key="9">
    <source>
        <dbReference type="SAM" id="MobiDB-lite"/>
    </source>
</evidence>
<evidence type="ECO:0000256" key="10">
    <source>
        <dbReference type="SAM" id="Phobius"/>
    </source>
</evidence>
<dbReference type="PANTHER" id="PTHR11003">
    <property type="entry name" value="POTASSIUM CHANNEL, SUBFAMILY K"/>
    <property type="match status" value="1"/>
</dbReference>
<accession>A0A179FHX1</accession>
<dbReference type="RefSeq" id="XP_022284317.1">
    <property type="nucleotide sequence ID" value="XM_022428505.1"/>
</dbReference>
<dbReference type="PANTHER" id="PTHR11003:SF342">
    <property type="entry name" value="OUTWARD-RECTIFIER POTASSIUM CHANNEL TOK1"/>
    <property type="match status" value="1"/>
</dbReference>
<evidence type="ECO:0000256" key="8">
    <source>
        <dbReference type="RuleBase" id="RU003857"/>
    </source>
</evidence>
<evidence type="ECO:0000256" key="6">
    <source>
        <dbReference type="ARBA" id="ARBA00023136"/>
    </source>
</evidence>
<feature type="transmembrane region" description="Helical" evidence="10">
    <location>
        <begin position="91"/>
        <end position="115"/>
    </location>
</feature>
<dbReference type="InterPro" id="IPR013099">
    <property type="entry name" value="K_chnl_dom"/>
</dbReference>
<feature type="transmembrane region" description="Helical" evidence="10">
    <location>
        <begin position="355"/>
        <end position="376"/>
    </location>
</feature>
<feature type="compositionally biased region" description="Polar residues" evidence="9">
    <location>
        <begin position="493"/>
        <end position="517"/>
    </location>
</feature>
<dbReference type="AlphaFoldDB" id="A0A179FHX1"/>
<dbReference type="Gene3D" id="1.10.287.70">
    <property type="match status" value="2"/>
</dbReference>
<comment type="similarity">
    <text evidence="8">Belongs to the two pore domain potassium channel (TC 1.A.1.8) family.</text>
</comment>
<feature type="region of interest" description="Disordered" evidence="9">
    <location>
        <begin position="1"/>
        <end position="31"/>
    </location>
</feature>
<feature type="domain" description="Potassium channel" evidence="11">
    <location>
        <begin position="365"/>
        <end position="440"/>
    </location>
</feature>
<feature type="transmembrane region" description="Helical" evidence="10">
    <location>
        <begin position="127"/>
        <end position="146"/>
    </location>
</feature>
<dbReference type="PRINTS" id="PR01333">
    <property type="entry name" value="2POREKCHANEL"/>
</dbReference>
<dbReference type="GeneID" id="28849344"/>
<feature type="transmembrane region" description="Helical" evidence="10">
    <location>
        <begin position="210"/>
        <end position="231"/>
    </location>
</feature>
<feature type="transmembrane region" description="Helical" evidence="10">
    <location>
        <begin position="417"/>
        <end position="437"/>
    </location>
</feature>
<dbReference type="Pfam" id="PF07885">
    <property type="entry name" value="Ion_trans_2"/>
    <property type="match status" value="2"/>
</dbReference>
<evidence type="ECO:0000313" key="13">
    <source>
        <dbReference type="Proteomes" id="UP000078397"/>
    </source>
</evidence>
<keyword evidence="2 8" id="KW-0813">Transport</keyword>
<gene>
    <name evidence="12" type="ORF">VFPPC_06300</name>
</gene>
<keyword evidence="7 8" id="KW-0407">Ion channel</keyword>
<evidence type="ECO:0000313" key="12">
    <source>
        <dbReference type="EMBL" id="OAQ65132.2"/>
    </source>
</evidence>
<feature type="transmembrane region" description="Helical" evidence="10">
    <location>
        <begin position="47"/>
        <end position="71"/>
    </location>
</feature>
<dbReference type="GO" id="GO:0005886">
    <property type="term" value="C:plasma membrane"/>
    <property type="evidence" value="ECO:0007669"/>
    <property type="project" value="TreeGrafter"/>
</dbReference>
<comment type="caution">
    <text evidence="12">The sequence shown here is derived from an EMBL/GenBank/DDBJ whole genome shotgun (WGS) entry which is preliminary data.</text>
</comment>
<feature type="region of interest" description="Disordered" evidence="9">
    <location>
        <begin position="491"/>
        <end position="517"/>
    </location>
</feature>
<dbReference type="EMBL" id="LSBJ02000005">
    <property type="protein sequence ID" value="OAQ65132.2"/>
    <property type="molecule type" value="Genomic_DNA"/>
</dbReference>
<feature type="transmembrane region" description="Helical" evidence="10">
    <location>
        <begin position="166"/>
        <end position="189"/>
    </location>
</feature>
<feature type="compositionally biased region" description="Basic and acidic residues" evidence="9">
    <location>
        <begin position="639"/>
        <end position="648"/>
    </location>
</feature>
<feature type="compositionally biased region" description="Basic residues" evidence="9">
    <location>
        <begin position="612"/>
        <end position="638"/>
    </location>
</feature>
<feature type="transmembrane region" description="Helical" evidence="10">
    <location>
        <begin position="265"/>
        <end position="289"/>
    </location>
</feature>
<evidence type="ECO:0000256" key="2">
    <source>
        <dbReference type="ARBA" id="ARBA00022448"/>
    </source>
</evidence>
<feature type="domain" description="Potassium channel" evidence="11">
    <location>
        <begin position="216"/>
        <end position="288"/>
    </location>
</feature>
<protein>
    <submittedName>
        <fullName evidence="12">Potassium channel</fullName>
    </submittedName>
</protein>
<evidence type="ECO:0000256" key="7">
    <source>
        <dbReference type="ARBA" id="ARBA00023303"/>
    </source>
</evidence>
<feature type="transmembrane region" description="Helical" evidence="10">
    <location>
        <begin position="388"/>
        <end position="405"/>
    </location>
</feature>
<feature type="region of interest" description="Disordered" evidence="9">
    <location>
        <begin position="609"/>
        <end position="656"/>
    </location>
</feature>
<evidence type="ECO:0000256" key="1">
    <source>
        <dbReference type="ARBA" id="ARBA00004141"/>
    </source>
</evidence>
<organism evidence="12 13">
    <name type="scientific">Pochonia chlamydosporia 170</name>
    <dbReference type="NCBI Taxonomy" id="1380566"/>
    <lineage>
        <taxon>Eukaryota</taxon>
        <taxon>Fungi</taxon>
        <taxon>Dikarya</taxon>
        <taxon>Ascomycota</taxon>
        <taxon>Pezizomycotina</taxon>
        <taxon>Sordariomycetes</taxon>
        <taxon>Hypocreomycetidae</taxon>
        <taxon>Hypocreales</taxon>
        <taxon>Clavicipitaceae</taxon>
        <taxon>Pochonia</taxon>
    </lineage>
</organism>
<dbReference type="OrthoDB" id="297496at2759"/>
<proteinExistence type="inferred from homology"/>
<dbReference type="SUPFAM" id="SSF81324">
    <property type="entry name" value="Voltage-gated potassium channels"/>
    <property type="match status" value="2"/>
</dbReference>
<reference evidence="12 13" key="1">
    <citation type="journal article" date="2016" name="PLoS Pathog.">
        <title>Biosynthesis of antibiotic leucinostatins in bio-control fungus Purpureocillium lilacinum and their inhibition on phytophthora revealed by genome mining.</title>
        <authorList>
            <person name="Wang G."/>
            <person name="Liu Z."/>
            <person name="Lin R."/>
            <person name="Li E."/>
            <person name="Mao Z."/>
            <person name="Ling J."/>
            <person name="Yang Y."/>
            <person name="Yin W.B."/>
            <person name="Xie B."/>
        </authorList>
    </citation>
    <scope>NUCLEOTIDE SEQUENCE [LARGE SCALE GENOMIC DNA]</scope>
    <source>
        <strain evidence="12">170</strain>
    </source>
</reference>
<keyword evidence="6 10" id="KW-0472">Membrane</keyword>
<dbReference type="STRING" id="1380566.A0A179FHX1"/>
<evidence type="ECO:0000256" key="3">
    <source>
        <dbReference type="ARBA" id="ARBA00022692"/>
    </source>
</evidence>
<dbReference type="GO" id="GO:0022841">
    <property type="term" value="F:potassium ion leak channel activity"/>
    <property type="evidence" value="ECO:0007669"/>
    <property type="project" value="TreeGrafter"/>
</dbReference>
<dbReference type="KEGG" id="pchm:VFPPC_06300"/>
<feature type="compositionally biased region" description="Basic and acidic residues" evidence="9">
    <location>
        <begin position="16"/>
        <end position="31"/>
    </location>
</feature>
<keyword evidence="3 8" id="KW-0812">Transmembrane</keyword>
<evidence type="ECO:0000259" key="11">
    <source>
        <dbReference type="Pfam" id="PF07885"/>
    </source>
</evidence>
<dbReference type="InterPro" id="IPR003280">
    <property type="entry name" value="2pore_dom_K_chnl"/>
</dbReference>
<dbReference type="Proteomes" id="UP000078397">
    <property type="component" value="Unassembled WGS sequence"/>
</dbReference>